<organism evidence="4">
    <name type="scientific">Suncus murinus ribovirus 3</name>
    <dbReference type="NCBI Taxonomy" id="3139577"/>
    <lineage>
        <taxon>Viruses</taxon>
        <taxon>Riboviria</taxon>
    </lineage>
</organism>
<evidence type="ECO:0000256" key="3">
    <source>
        <dbReference type="SAM" id="MobiDB-lite"/>
    </source>
</evidence>
<protein>
    <recommendedName>
        <fullName evidence="5">Capsid protein</fullName>
    </recommendedName>
</protein>
<reference evidence="4" key="2">
    <citation type="submission" date="2024-01" db="EMBL/GenBank/DDBJ databases">
        <authorList>
            <person name="Zhang X.-A."/>
            <person name="Zhang J.-T."/>
            <person name="Hu Z.-Y."/>
            <person name="Liu W."/>
        </authorList>
    </citation>
    <scope>NUCLEOTIDE SEQUENCE</scope>
    <source>
        <strain evidence="4">Ribo_8</strain>
    </source>
</reference>
<keyword evidence="2" id="KW-0946">Virion</keyword>
<evidence type="ECO:0008006" key="5">
    <source>
        <dbReference type="Google" id="ProtNLM"/>
    </source>
</evidence>
<evidence type="ECO:0000256" key="2">
    <source>
        <dbReference type="ARBA" id="ARBA00022844"/>
    </source>
</evidence>
<evidence type="ECO:0000313" key="4">
    <source>
        <dbReference type="EMBL" id="WZI33546.1"/>
    </source>
</evidence>
<comment type="subcellular location">
    <subcellularLocation>
        <location evidence="1">Virion</location>
    </subcellularLocation>
</comment>
<name>A0AB38ZKH3_9VIRU</name>
<proteinExistence type="predicted"/>
<feature type="region of interest" description="Disordered" evidence="3">
    <location>
        <begin position="35"/>
        <end position="68"/>
    </location>
</feature>
<sequence>MEVIPRGRGRGRSSGSLGQLRALFSGLRLAGNFANRWRNTPQPQNPPGTGRRFRGRGRGRARGRGRGNVAYNPSVRPAVSSGVVFSQNASRVLHLEQSEVWETVPTGAGKFAFSPLTVKLPALKRVAQGYGRYRVNWITIEYEPAVGTTEAGLIHWGIRAGPAPDKATEQLAKACYPRASGPIWKRSAVHAKHDLLQISPWLYIGDTAFTVVSYTNYAGEPGFFEMKYSISLDLPQ</sequence>
<evidence type="ECO:0000256" key="1">
    <source>
        <dbReference type="ARBA" id="ARBA00004328"/>
    </source>
</evidence>
<dbReference type="Gene3D" id="2.60.120.20">
    <property type="match status" value="1"/>
</dbReference>
<feature type="compositionally biased region" description="Basic residues" evidence="3">
    <location>
        <begin position="51"/>
        <end position="65"/>
    </location>
</feature>
<accession>A0AB38ZKH3</accession>
<dbReference type="EMBL" id="PP272775">
    <property type="protein sequence ID" value="WZI33546.1"/>
    <property type="molecule type" value="Viral_cRNA"/>
</dbReference>
<dbReference type="InterPro" id="IPR029053">
    <property type="entry name" value="Viral_coat"/>
</dbReference>
<dbReference type="SUPFAM" id="SSF88633">
    <property type="entry name" value="Positive stranded ssRNA viruses"/>
    <property type="match status" value="1"/>
</dbReference>
<dbReference type="GO" id="GO:0044423">
    <property type="term" value="C:virion component"/>
    <property type="evidence" value="ECO:0007669"/>
    <property type="project" value="UniProtKB-KW"/>
</dbReference>
<reference evidence="4" key="1">
    <citation type="journal article" date="2024" name="NPJ Biofilms Microbiomes">
        <title>Decoding the RNA viromes in shrew lungs along the eastern coast of China.</title>
        <authorList>
            <person name="Zhang J.T."/>
            <person name="Hu Z.Y."/>
            <person name="Tang F."/>
            <person name="Liu Y.T."/>
            <person name="Tan W.L."/>
            <person name="Ma X.F."/>
            <person name="Zhang Y.F."/>
            <person name="Si G.Q."/>
            <person name="Zhang L."/>
            <person name="Zhang M.Q."/>
            <person name="Peng C."/>
            <person name="Fu B.K."/>
            <person name="Fang L.Q."/>
            <person name="Zhang X.A."/>
            <person name="Liu W."/>
        </authorList>
    </citation>
    <scope>NUCLEOTIDE SEQUENCE</scope>
    <source>
        <strain evidence="4">Ribo_8</strain>
    </source>
</reference>